<reference evidence="6" key="1">
    <citation type="submission" date="2020-10" db="EMBL/GenBank/DDBJ databases">
        <authorList>
            <person name="Gilroy R."/>
        </authorList>
    </citation>
    <scope>NUCLEOTIDE SEQUENCE</scope>
    <source>
        <strain evidence="6">D3-1215</strain>
    </source>
</reference>
<organism evidence="6 7">
    <name type="scientific">Candidatus Enterocola intestinipullorum</name>
    <dbReference type="NCBI Taxonomy" id="2840783"/>
    <lineage>
        <taxon>Bacteria</taxon>
        <taxon>Pseudomonadati</taxon>
        <taxon>Bacteroidota</taxon>
        <taxon>Bacteroidia</taxon>
        <taxon>Bacteroidales</taxon>
        <taxon>Candidatus Enterocola</taxon>
    </lineage>
</organism>
<dbReference type="Gene3D" id="3.40.710.10">
    <property type="entry name" value="DD-peptidase/beta-lactamase superfamily"/>
    <property type="match status" value="1"/>
</dbReference>
<dbReference type="InterPro" id="IPR050515">
    <property type="entry name" value="Beta-lactam/transpept"/>
</dbReference>
<evidence type="ECO:0000313" key="6">
    <source>
        <dbReference type="EMBL" id="MBO8447571.1"/>
    </source>
</evidence>
<dbReference type="SUPFAM" id="SSF54184">
    <property type="entry name" value="Penicillin-binding protein 2x (pbp-2x), c-terminal domain"/>
    <property type="match status" value="1"/>
</dbReference>
<dbReference type="InterPro" id="IPR012338">
    <property type="entry name" value="Beta-lactam/transpept-like"/>
</dbReference>
<evidence type="ECO:0000256" key="4">
    <source>
        <dbReference type="SAM" id="Phobius"/>
    </source>
</evidence>
<proteinExistence type="predicted"/>
<dbReference type="AlphaFoldDB" id="A0A9D9HDJ0"/>
<gene>
    <name evidence="6" type="ORF">IAC32_07505</name>
</gene>
<comment type="caution">
    <text evidence="6">The sequence shown here is derived from an EMBL/GenBank/DDBJ whole genome shotgun (WGS) entry which is preliminary data.</text>
</comment>
<dbReference type="GO" id="GO:0071555">
    <property type="term" value="P:cell wall organization"/>
    <property type="evidence" value="ECO:0007669"/>
    <property type="project" value="TreeGrafter"/>
</dbReference>
<dbReference type="SUPFAM" id="SSF56519">
    <property type="entry name" value="Penicillin binding protein dimerisation domain"/>
    <property type="match status" value="1"/>
</dbReference>
<reference evidence="6" key="2">
    <citation type="journal article" date="2021" name="PeerJ">
        <title>Extensive microbial diversity within the chicken gut microbiome revealed by metagenomics and culture.</title>
        <authorList>
            <person name="Gilroy R."/>
            <person name="Ravi A."/>
            <person name="Getino M."/>
            <person name="Pursley I."/>
            <person name="Horton D.L."/>
            <person name="Alikhan N.F."/>
            <person name="Baker D."/>
            <person name="Gharbi K."/>
            <person name="Hall N."/>
            <person name="Watson M."/>
            <person name="Adriaenssens E.M."/>
            <person name="Foster-Nyarko E."/>
            <person name="Jarju S."/>
            <person name="Secka A."/>
            <person name="Antonio M."/>
            <person name="Oren A."/>
            <person name="Chaudhuri R.R."/>
            <person name="La Ragione R."/>
            <person name="Hildebrand F."/>
            <person name="Pallen M.J."/>
        </authorList>
    </citation>
    <scope>NUCLEOTIDE SEQUENCE</scope>
    <source>
        <strain evidence="6">D3-1215</strain>
    </source>
</reference>
<keyword evidence="4" id="KW-1133">Transmembrane helix</keyword>
<sequence>MITALTIISVLALLASAPILYALVFRKNDAKRDILLRYYIIFIFICSFFVLILFRIWYWQYAEGDELRAIAEQRWTEPDTIPAKRGNIRSDDGRLMASTIPTYYLYMDMRVEAFKVKDKETKREYFDLHVGELAKELSALFKDRTAAQYERDLRKAYKRRAAEYRIYPKPVSYIDYKKVKEFPILRRGPIQGGFTVKERVTRVKPFGSLASRTIGDIYGIGEKGGRFGLEMYYDSVLRGHNGLAINRKMAGRSTKILLEKPEDGLDVISTIDIDLQETVEKELLKELMRTQAEKGTAVLMEVSTGEIKAISNFEKSGDRYTERTNVAAGSEIEPGSTFKLLSYMVALEDGVIDTTTIVDTGNGAHKFADRIMKDWNYGGPKGGFGKISVPEAFYQSSNVAISMLIDQHYKDNPQKFIDGLKRTGICNPVDLEIPGHGRVKIKSPADKNWWETSLPWMSIGYESSVPPIFMLMMYNAVANNGKMMKPMFAKGISKNGVMVETFSPEVVCGQVCSPETLGKLQKMLVGVVEEGTAKQVRSDLFTIAGKTGTSQIFERGTNRDAEGRLRHQITFCGYFPAENPMYSCIVYVKEPDTAPSAGRICGTVFKNIAEKAFILANRKTAEGEALLSPDSVADIMETEASADLTADGILSDTGNRIPDVCGMPASEAVYILENMGLHVELDGTGRVKSQSLPAGSTLAQGKTIELILR</sequence>
<accession>A0A9D9HDJ0</accession>
<dbReference type="InterPro" id="IPR005311">
    <property type="entry name" value="PBP_dimer"/>
</dbReference>
<comment type="subcellular location">
    <subcellularLocation>
        <location evidence="1">Membrane</location>
    </subcellularLocation>
</comment>
<dbReference type="Gene3D" id="3.30.10.20">
    <property type="match status" value="1"/>
</dbReference>
<evidence type="ECO:0000259" key="5">
    <source>
        <dbReference type="PROSITE" id="PS51178"/>
    </source>
</evidence>
<dbReference type="EMBL" id="JADIMR010000113">
    <property type="protein sequence ID" value="MBO8447571.1"/>
    <property type="molecule type" value="Genomic_DNA"/>
</dbReference>
<dbReference type="PANTHER" id="PTHR30627:SF1">
    <property type="entry name" value="PEPTIDOGLYCAN D,D-TRANSPEPTIDASE FTSI"/>
    <property type="match status" value="1"/>
</dbReference>
<dbReference type="CDD" id="cd06575">
    <property type="entry name" value="PASTA_Pbp2x-like_2"/>
    <property type="match status" value="1"/>
</dbReference>
<dbReference type="InterPro" id="IPR001460">
    <property type="entry name" value="PCN-bd_Tpept"/>
</dbReference>
<evidence type="ECO:0000313" key="7">
    <source>
        <dbReference type="Proteomes" id="UP000823637"/>
    </source>
</evidence>
<keyword evidence="2" id="KW-0645">Protease</keyword>
<dbReference type="GO" id="GO:0004180">
    <property type="term" value="F:carboxypeptidase activity"/>
    <property type="evidence" value="ECO:0007669"/>
    <property type="project" value="UniProtKB-KW"/>
</dbReference>
<feature type="transmembrane region" description="Helical" evidence="4">
    <location>
        <begin position="38"/>
        <end position="58"/>
    </location>
</feature>
<dbReference type="InterPro" id="IPR036138">
    <property type="entry name" value="PBP_dimer_sf"/>
</dbReference>
<keyword evidence="2" id="KW-0378">Hydrolase</keyword>
<name>A0A9D9HDJ0_9BACT</name>
<evidence type="ECO:0000256" key="2">
    <source>
        <dbReference type="ARBA" id="ARBA00022645"/>
    </source>
</evidence>
<dbReference type="GO" id="GO:0005886">
    <property type="term" value="C:plasma membrane"/>
    <property type="evidence" value="ECO:0007669"/>
    <property type="project" value="TreeGrafter"/>
</dbReference>
<dbReference type="PROSITE" id="PS51178">
    <property type="entry name" value="PASTA"/>
    <property type="match status" value="1"/>
</dbReference>
<keyword evidence="2" id="KW-0121">Carboxypeptidase</keyword>
<keyword evidence="3 4" id="KW-0472">Membrane</keyword>
<dbReference type="SMART" id="SM00740">
    <property type="entry name" value="PASTA"/>
    <property type="match status" value="1"/>
</dbReference>
<dbReference type="Pfam" id="PF03793">
    <property type="entry name" value="PASTA"/>
    <property type="match status" value="1"/>
</dbReference>
<dbReference type="Gene3D" id="3.90.1310.10">
    <property type="entry name" value="Penicillin-binding protein 2a (Domain 2)"/>
    <property type="match status" value="1"/>
</dbReference>
<dbReference type="PANTHER" id="PTHR30627">
    <property type="entry name" value="PEPTIDOGLYCAN D,D-TRANSPEPTIDASE"/>
    <property type="match status" value="1"/>
</dbReference>
<dbReference type="Pfam" id="PF00905">
    <property type="entry name" value="Transpeptidase"/>
    <property type="match status" value="1"/>
</dbReference>
<dbReference type="SUPFAM" id="SSF56601">
    <property type="entry name" value="beta-lactamase/transpeptidase-like"/>
    <property type="match status" value="1"/>
</dbReference>
<dbReference type="GO" id="GO:0008658">
    <property type="term" value="F:penicillin binding"/>
    <property type="evidence" value="ECO:0007669"/>
    <property type="project" value="InterPro"/>
</dbReference>
<evidence type="ECO:0000256" key="3">
    <source>
        <dbReference type="ARBA" id="ARBA00023136"/>
    </source>
</evidence>
<dbReference type="Gene3D" id="3.30.450.330">
    <property type="match status" value="1"/>
</dbReference>
<dbReference type="Proteomes" id="UP000823637">
    <property type="component" value="Unassembled WGS sequence"/>
</dbReference>
<dbReference type="Pfam" id="PF03717">
    <property type="entry name" value="PBP_dimer"/>
    <property type="match status" value="1"/>
</dbReference>
<feature type="domain" description="PASTA" evidence="5">
    <location>
        <begin position="654"/>
        <end position="709"/>
    </location>
</feature>
<protein>
    <submittedName>
        <fullName evidence="6">Transpeptidase family protein</fullName>
    </submittedName>
</protein>
<keyword evidence="4" id="KW-0812">Transmembrane</keyword>
<evidence type="ECO:0000256" key="1">
    <source>
        <dbReference type="ARBA" id="ARBA00004370"/>
    </source>
</evidence>
<dbReference type="InterPro" id="IPR005543">
    <property type="entry name" value="PASTA_dom"/>
</dbReference>